<dbReference type="Gene3D" id="1.10.1200.10">
    <property type="entry name" value="ACP-like"/>
    <property type="match status" value="1"/>
</dbReference>
<dbReference type="PANTHER" id="PTHR24096:SF267">
    <property type="entry name" value="MALONATE--COA LIGASE ACSF3, MITOCHONDRIAL"/>
    <property type="match status" value="1"/>
</dbReference>
<dbReference type="GO" id="GO:0006633">
    <property type="term" value="P:fatty acid biosynthetic process"/>
    <property type="evidence" value="ECO:0007669"/>
    <property type="project" value="TreeGrafter"/>
</dbReference>
<dbReference type="Pfam" id="PF00550">
    <property type="entry name" value="PP-binding"/>
    <property type="match status" value="1"/>
</dbReference>
<dbReference type="Gene3D" id="3.30.300.30">
    <property type="match status" value="1"/>
</dbReference>
<sequence>MAAHSIVDILRRAANHREHRGVCAYSPGMLAISSFTRLSYKELDALASSNSVLLRRVRVDSECPVILLHFDSHLDNIIWFWSALYAGYIPAISTDLPRNEEHRIRHLRYLNELLGRPICLTRESLQDSFPRQASLRAMGVESLGTQTTKAENIGAPPNSGGRHPALLMLTSGSTGLPKAVCLTHKQILVSLEGKSSALPVYGSDNPFLNWIRLDHVGSLIEIHLHAVFVGCDQVHVPPEDVISQPASFLELIHRHRIVTTFAPNFFLTELRSCLENLCEEDGRFDLRCLRYIVSGGEAIVVSTCARVSQLLTQHGAPHTVIVPGFGMTETCAGCIYNLNFPEYDFRNGNEFASLGKCVPGVEVRMVSMSANGSLVRAGEVGHLELRGPLIFSTYYNNLSATAEAFSSDGWFRTGDTGYLGANGGINLSGRTKDLITVNGVKYIPHELETALDEARIPGIVPGDVICFAHRPQGADTERPYIIYKHSYYFDDAKARYETMTAISHRIMMITNIRPCILPLHAIERTSLGKLPRSALQHGVASGQYRMAHTANDELIRKHRQTMWKPPRSSIEQAIVEELADLLGLSRDDIGIDTDLLELGLTSVTLIQFQHRLHAKMVLNGMITLATIMAHHTVQSLAEACQQHQQYIPAVALQTKGGKAPIWLVHPAAGEALIFINLAKLINDRPVYAFRARGLVPGETYFTSIDECVRTYYDAVKKLQPRGPYAILGYSYGAMLAFELAKTLEKEGDQVQFLASLNRPPYVSAPLQEVKWTDCLLNISYFLGLLSRASFRDLLPQLHGVPKKEATIRLIEIADPARLAALGLDKYRLEQWINVAFSLQDIGRNYDPQGSVAHMDVFHCDPLEFLNVTPQVWQQRLASWETFSRQKINFFHVPGEHFTVLGPVNVQTFLKRLNEALALRGM</sequence>
<evidence type="ECO:0000259" key="3">
    <source>
        <dbReference type="PROSITE" id="PS50075"/>
    </source>
</evidence>
<dbReference type="SUPFAM" id="SSF53474">
    <property type="entry name" value="alpha/beta-Hydrolases"/>
    <property type="match status" value="1"/>
</dbReference>
<dbReference type="InterPro" id="IPR009081">
    <property type="entry name" value="PP-bd_ACP"/>
</dbReference>
<dbReference type="Gene3D" id="3.40.50.1820">
    <property type="entry name" value="alpha/beta hydrolase"/>
    <property type="match status" value="1"/>
</dbReference>
<dbReference type="InterPro" id="IPR042099">
    <property type="entry name" value="ANL_N_sf"/>
</dbReference>
<feature type="domain" description="Carrier" evidence="3">
    <location>
        <begin position="565"/>
        <end position="644"/>
    </location>
</feature>
<dbReference type="InterPro" id="IPR036736">
    <property type="entry name" value="ACP-like_sf"/>
</dbReference>
<dbReference type="InterPro" id="IPR020845">
    <property type="entry name" value="AMP-binding_CS"/>
</dbReference>
<dbReference type="PROSITE" id="PS50075">
    <property type="entry name" value="CARRIER"/>
    <property type="match status" value="1"/>
</dbReference>
<accession>A0A5N6V9Z8</accession>
<dbReference type="PROSITE" id="PS00455">
    <property type="entry name" value="AMP_BINDING"/>
    <property type="match status" value="1"/>
</dbReference>
<organism evidence="4 5">
    <name type="scientific">Aspergillus tamarii</name>
    <dbReference type="NCBI Taxonomy" id="41984"/>
    <lineage>
        <taxon>Eukaryota</taxon>
        <taxon>Fungi</taxon>
        <taxon>Dikarya</taxon>
        <taxon>Ascomycota</taxon>
        <taxon>Pezizomycotina</taxon>
        <taxon>Eurotiomycetes</taxon>
        <taxon>Eurotiomycetidae</taxon>
        <taxon>Eurotiales</taxon>
        <taxon>Aspergillaceae</taxon>
        <taxon>Aspergillus</taxon>
        <taxon>Aspergillus subgen. Circumdati</taxon>
    </lineage>
</organism>
<dbReference type="GO" id="GO:0031957">
    <property type="term" value="F:very long-chain fatty acid-CoA ligase activity"/>
    <property type="evidence" value="ECO:0007669"/>
    <property type="project" value="TreeGrafter"/>
</dbReference>
<dbReference type="OrthoDB" id="10253869at2759"/>
<dbReference type="Pfam" id="PF00975">
    <property type="entry name" value="Thioesterase"/>
    <property type="match status" value="1"/>
</dbReference>
<protein>
    <recommendedName>
        <fullName evidence="3">Carrier domain-containing protein</fullName>
    </recommendedName>
</protein>
<name>A0A5N6V9Z8_ASPTM</name>
<evidence type="ECO:0000313" key="4">
    <source>
        <dbReference type="EMBL" id="KAE8167838.1"/>
    </source>
</evidence>
<reference evidence="4 5" key="1">
    <citation type="submission" date="2019-04" db="EMBL/GenBank/DDBJ databases">
        <title>Friends and foes A comparative genomics study of 23 Aspergillus species from section Flavi.</title>
        <authorList>
            <consortium name="DOE Joint Genome Institute"/>
            <person name="Kjaerbolling I."/>
            <person name="Vesth T."/>
            <person name="Frisvad J.C."/>
            <person name="Nybo J.L."/>
            <person name="Theobald S."/>
            <person name="Kildgaard S."/>
            <person name="Isbrandt T."/>
            <person name="Kuo A."/>
            <person name="Sato A."/>
            <person name="Lyhne E.K."/>
            <person name="Kogle M.E."/>
            <person name="Wiebenga A."/>
            <person name="Kun R.S."/>
            <person name="Lubbers R.J."/>
            <person name="Makela M.R."/>
            <person name="Barry K."/>
            <person name="Chovatia M."/>
            <person name="Clum A."/>
            <person name="Daum C."/>
            <person name="Haridas S."/>
            <person name="He G."/>
            <person name="LaButti K."/>
            <person name="Lipzen A."/>
            <person name="Mondo S."/>
            <person name="Riley R."/>
            <person name="Salamov A."/>
            <person name="Simmons B.A."/>
            <person name="Magnuson J.K."/>
            <person name="Henrissat B."/>
            <person name="Mortensen U.H."/>
            <person name="Larsen T.O."/>
            <person name="Devries R.P."/>
            <person name="Grigoriev I.V."/>
            <person name="Machida M."/>
            <person name="Baker S.E."/>
            <person name="Andersen M.R."/>
        </authorList>
    </citation>
    <scope>NUCLEOTIDE SEQUENCE [LARGE SCALE GENOMIC DNA]</scope>
    <source>
        <strain evidence="4 5">CBS 117626</strain>
    </source>
</reference>
<proteinExistence type="predicted"/>
<gene>
    <name evidence="4" type="ORF">BDV40DRAFT_128844</name>
</gene>
<evidence type="ECO:0000256" key="1">
    <source>
        <dbReference type="ARBA" id="ARBA00022450"/>
    </source>
</evidence>
<keyword evidence="1" id="KW-0596">Phosphopantetheine</keyword>
<dbReference type="InterPro" id="IPR001031">
    <property type="entry name" value="Thioesterase"/>
</dbReference>
<evidence type="ECO:0000313" key="5">
    <source>
        <dbReference type="Proteomes" id="UP000326950"/>
    </source>
</evidence>
<dbReference type="InterPro" id="IPR029058">
    <property type="entry name" value="AB_hydrolase_fold"/>
</dbReference>
<dbReference type="Proteomes" id="UP000326950">
    <property type="component" value="Unassembled WGS sequence"/>
</dbReference>
<dbReference type="EMBL" id="ML738587">
    <property type="protein sequence ID" value="KAE8167838.1"/>
    <property type="molecule type" value="Genomic_DNA"/>
</dbReference>
<dbReference type="Gene3D" id="3.40.50.12780">
    <property type="entry name" value="N-terminal domain of ligase-like"/>
    <property type="match status" value="1"/>
</dbReference>
<dbReference type="Pfam" id="PF00501">
    <property type="entry name" value="AMP-binding"/>
    <property type="match status" value="1"/>
</dbReference>
<dbReference type="AlphaFoldDB" id="A0A5N6V9Z8"/>
<dbReference type="InterPro" id="IPR045851">
    <property type="entry name" value="AMP-bd_C_sf"/>
</dbReference>
<dbReference type="InterPro" id="IPR000873">
    <property type="entry name" value="AMP-dep_synth/lig_dom"/>
</dbReference>
<dbReference type="PANTHER" id="PTHR24096">
    <property type="entry name" value="LONG-CHAIN-FATTY-ACID--COA LIGASE"/>
    <property type="match status" value="1"/>
</dbReference>
<evidence type="ECO:0000256" key="2">
    <source>
        <dbReference type="ARBA" id="ARBA00022553"/>
    </source>
</evidence>
<dbReference type="SUPFAM" id="SSF56801">
    <property type="entry name" value="Acetyl-CoA synthetase-like"/>
    <property type="match status" value="1"/>
</dbReference>
<dbReference type="SUPFAM" id="SSF47336">
    <property type="entry name" value="ACP-like"/>
    <property type="match status" value="1"/>
</dbReference>
<keyword evidence="5" id="KW-1185">Reference proteome</keyword>
<keyword evidence="2" id="KW-0597">Phosphoprotein</keyword>